<evidence type="ECO:0000256" key="1">
    <source>
        <dbReference type="SAM" id="MobiDB-lite"/>
    </source>
</evidence>
<dbReference type="PANTHER" id="PTHR33373:SF23">
    <property type="entry name" value="DUF4050 DOMAIN-CONTAINING PROTEIN"/>
    <property type="match status" value="1"/>
</dbReference>
<evidence type="ECO:0000313" key="3">
    <source>
        <dbReference type="EMBL" id="KAK6942766.1"/>
    </source>
</evidence>
<feature type="domain" description="Gag1-like clamp" evidence="2">
    <location>
        <begin position="37"/>
        <end position="89"/>
    </location>
</feature>
<comment type="caution">
    <text evidence="3">The sequence shown here is derived from an EMBL/GenBank/DDBJ whole genome shotgun (WGS) entry which is preliminary data.</text>
</comment>
<dbReference type="AlphaFoldDB" id="A0AAN8ZM04"/>
<feature type="compositionally biased region" description="Basic and acidic residues" evidence="1">
    <location>
        <begin position="35"/>
        <end position="55"/>
    </location>
</feature>
<dbReference type="InterPro" id="IPR025124">
    <property type="entry name" value="Gag1-like_clamp"/>
</dbReference>
<protein>
    <recommendedName>
        <fullName evidence="2">Gag1-like clamp domain-containing protein</fullName>
    </recommendedName>
</protein>
<evidence type="ECO:0000313" key="4">
    <source>
        <dbReference type="Proteomes" id="UP001370490"/>
    </source>
</evidence>
<dbReference type="PANTHER" id="PTHR33373">
    <property type="entry name" value="OS07G0479600 PROTEIN"/>
    <property type="match status" value="1"/>
</dbReference>
<proteinExistence type="predicted"/>
<reference evidence="3 4" key="1">
    <citation type="submission" date="2023-12" db="EMBL/GenBank/DDBJ databases">
        <title>A high-quality genome assembly for Dillenia turbinata (Dilleniales).</title>
        <authorList>
            <person name="Chanderbali A."/>
        </authorList>
    </citation>
    <scope>NUCLEOTIDE SEQUENCE [LARGE SCALE GENOMIC DNA]</scope>
    <source>
        <strain evidence="3">LSX21</strain>
        <tissue evidence="3">Leaf</tissue>
    </source>
</reference>
<dbReference type="Proteomes" id="UP001370490">
    <property type="component" value="Unassembled WGS sequence"/>
</dbReference>
<dbReference type="EMBL" id="JBAMMX010000004">
    <property type="protein sequence ID" value="KAK6942766.1"/>
    <property type="molecule type" value="Genomic_DNA"/>
</dbReference>
<dbReference type="Pfam" id="PF13259">
    <property type="entry name" value="clamp_Gag1-like"/>
    <property type="match status" value="1"/>
</dbReference>
<organism evidence="3 4">
    <name type="scientific">Dillenia turbinata</name>
    <dbReference type="NCBI Taxonomy" id="194707"/>
    <lineage>
        <taxon>Eukaryota</taxon>
        <taxon>Viridiplantae</taxon>
        <taxon>Streptophyta</taxon>
        <taxon>Embryophyta</taxon>
        <taxon>Tracheophyta</taxon>
        <taxon>Spermatophyta</taxon>
        <taxon>Magnoliopsida</taxon>
        <taxon>eudicotyledons</taxon>
        <taxon>Gunneridae</taxon>
        <taxon>Pentapetalae</taxon>
        <taxon>Dilleniales</taxon>
        <taxon>Dilleniaceae</taxon>
        <taxon>Dillenia</taxon>
    </lineage>
</organism>
<accession>A0AAN8ZM04</accession>
<evidence type="ECO:0000259" key="2">
    <source>
        <dbReference type="Pfam" id="PF13259"/>
    </source>
</evidence>
<gene>
    <name evidence="3" type="ORF">RJ641_028143</name>
</gene>
<sequence>MGFSGIVLLSKYFVTGKRQWSSFLDAMETNGSNSHSHEKCNSGHVKTEVEDKKSSEQGIHGTGFVNHAEIAWHERRKEWVGDQSQKPRRLPGDPVMRHSCDWPLVGKVFFTSEPFWVT</sequence>
<keyword evidence="4" id="KW-1185">Reference proteome</keyword>
<feature type="region of interest" description="Disordered" evidence="1">
    <location>
        <begin position="30"/>
        <end position="60"/>
    </location>
</feature>
<name>A0AAN8ZM04_9MAGN</name>